<evidence type="ECO:0000256" key="6">
    <source>
        <dbReference type="ARBA" id="ARBA00023136"/>
    </source>
</evidence>
<keyword evidence="4 8" id="KW-0812">Transmembrane</keyword>
<feature type="transmembrane region" description="Helical" evidence="8">
    <location>
        <begin position="133"/>
        <end position="154"/>
    </location>
</feature>
<feature type="transmembrane region" description="Helical" evidence="8">
    <location>
        <begin position="396"/>
        <end position="416"/>
    </location>
</feature>
<keyword evidence="2" id="KW-0813">Transport</keyword>
<feature type="domain" description="Major facilitator superfamily (MFS) profile" evidence="9">
    <location>
        <begin position="42"/>
        <end position="419"/>
    </location>
</feature>
<evidence type="ECO:0000313" key="10">
    <source>
        <dbReference type="EMBL" id="GAA4069729.1"/>
    </source>
</evidence>
<evidence type="ECO:0000256" key="5">
    <source>
        <dbReference type="ARBA" id="ARBA00022989"/>
    </source>
</evidence>
<dbReference type="InterPro" id="IPR036259">
    <property type="entry name" value="MFS_trans_sf"/>
</dbReference>
<feature type="transmembrane region" description="Helical" evidence="8">
    <location>
        <begin position="328"/>
        <end position="353"/>
    </location>
</feature>
<dbReference type="PROSITE" id="PS50850">
    <property type="entry name" value="MFS"/>
    <property type="match status" value="1"/>
</dbReference>
<evidence type="ECO:0000313" key="11">
    <source>
        <dbReference type="Proteomes" id="UP001500683"/>
    </source>
</evidence>
<feature type="transmembrane region" description="Helical" evidence="8">
    <location>
        <begin position="275"/>
        <end position="296"/>
    </location>
</feature>
<feature type="transmembrane region" description="Helical" evidence="8">
    <location>
        <begin position="239"/>
        <end position="263"/>
    </location>
</feature>
<evidence type="ECO:0000259" key="9">
    <source>
        <dbReference type="PROSITE" id="PS50850"/>
    </source>
</evidence>
<keyword evidence="3" id="KW-1003">Cell membrane</keyword>
<dbReference type="Gene3D" id="1.20.1250.20">
    <property type="entry name" value="MFS general substrate transporter like domains"/>
    <property type="match status" value="1"/>
</dbReference>
<dbReference type="InterPro" id="IPR011701">
    <property type="entry name" value="MFS"/>
</dbReference>
<feature type="region of interest" description="Disordered" evidence="7">
    <location>
        <begin position="1"/>
        <end position="33"/>
    </location>
</feature>
<feature type="transmembrane region" description="Helical" evidence="8">
    <location>
        <begin position="303"/>
        <end position="322"/>
    </location>
</feature>
<dbReference type="PROSITE" id="PS00216">
    <property type="entry name" value="SUGAR_TRANSPORT_1"/>
    <property type="match status" value="1"/>
</dbReference>
<evidence type="ECO:0000256" key="7">
    <source>
        <dbReference type="SAM" id="MobiDB-lite"/>
    </source>
</evidence>
<evidence type="ECO:0000256" key="8">
    <source>
        <dbReference type="SAM" id="Phobius"/>
    </source>
</evidence>
<comment type="caution">
    <text evidence="10">The sequence shown here is derived from an EMBL/GenBank/DDBJ whole genome shotgun (WGS) entry which is preliminary data.</text>
</comment>
<comment type="subcellular location">
    <subcellularLocation>
        <location evidence="1">Cell membrane</location>
        <topology evidence="1">Multi-pass membrane protein</topology>
    </subcellularLocation>
</comment>
<feature type="transmembrane region" description="Helical" evidence="8">
    <location>
        <begin position="365"/>
        <end position="390"/>
    </location>
</feature>
<feature type="transmembrane region" description="Helical" evidence="8">
    <location>
        <begin position="166"/>
        <end position="191"/>
    </location>
</feature>
<keyword evidence="5 8" id="KW-1133">Transmembrane helix</keyword>
<gene>
    <name evidence="10" type="ORF">GCM10022214_26330</name>
</gene>
<dbReference type="SUPFAM" id="SSF103473">
    <property type="entry name" value="MFS general substrate transporter"/>
    <property type="match status" value="1"/>
</dbReference>
<proteinExistence type="predicted"/>
<evidence type="ECO:0000256" key="2">
    <source>
        <dbReference type="ARBA" id="ARBA00022448"/>
    </source>
</evidence>
<sequence length="434" mass="44498">MPLERSAAAPRGRPPHHYSPGARPSALNTDPDTKTAPAGRWRFWAAAYALLILLTGTNLPTPLYRGYEAEYGFSPLMVTLIFAAYVAVLIPSLLVAGTLSDAVGRRSVLLPAVALAALGSLVFALAAGTEWLFAARILQGLALGAASGPLTAALTELEPSGNRRKAALVSTVASVGGLGLGPVLAGVLAQYAPAPHVLPFVVEFVLLAPAMAAVITLPSTRSRTRWRPRRPEIPADMRAVFATSGTASFLAFAVIGLFLTLVPTYVATLSGSTNLLLGGAAVALMLLCSALAQLLGYGRPARALEMVGLPLLATGLVLLALAGALSSLILLLAATVIAGTGQGLAFLGGLTAVNQAAPADRHADVLSSFYVIIYLGVGLPVIGVGFLATVAGLLAAVQYFAGFAALLCLVMLLVLARARRSISPIPSAPNTSTD</sequence>
<dbReference type="PANTHER" id="PTHR23517:SF13">
    <property type="entry name" value="MAJOR FACILITATOR SUPERFAMILY MFS_1"/>
    <property type="match status" value="1"/>
</dbReference>
<evidence type="ECO:0000256" key="1">
    <source>
        <dbReference type="ARBA" id="ARBA00004651"/>
    </source>
</evidence>
<keyword evidence="6 8" id="KW-0472">Membrane</keyword>
<dbReference type="InterPro" id="IPR020846">
    <property type="entry name" value="MFS_dom"/>
</dbReference>
<dbReference type="InterPro" id="IPR050171">
    <property type="entry name" value="MFS_Transporters"/>
</dbReference>
<dbReference type="EMBL" id="BAAAZG010000016">
    <property type="protein sequence ID" value="GAA4069729.1"/>
    <property type="molecule type" value="Genomic_DNA"/>
</dbReference>
<protein>
    <submittedName>
        <fullName evidence="10">MFS transporter</fullName>
    </submittedName>
</protein>
<evidence type="ECO:0000256" key="4">
    <source>
        <dbReference type="ARBA" id="ARBA00022692"/>
    </source>
</evidence>
<evidence type="ECO:0000256" key="3">
    <source>
        <dbReference type="ARBA" id="ARBA00022475"/>
    </source>
</evidence>
<feature type="transmembrane region" description="Helical" evidence="8">
    <location>
        <begin position="76"/>
        <end position="96"/>
    </location>
</feature>
<feature type="transmembrane region" description="Helical" evidence="8">
    <location>
        <begin position="197"/>
        <end position="218"/>
    </location>
</feature>
<dbReference type="InterPro" id="IPR005829">
    <property type="entry name" value="Sugar_transporter_CS"/>
</dbReference>
<dbReference type="Proteomes" id="UP001500683">
    <property type="component" value="Unassembled WGS sequence"/>
</dbReference>
<reference evidence="11" key="1">
    <citation type="journal article" date="2019" name="Int. J. Syst. Evol. Microbiol.">
        <title>The Global Catalogue of Microorganisms (GCM) 10K type strain sequencing project: providing services to taxonomists for standard genome sequencing and annotation.</title>
        <authorList>
            <consortium name="The Broad Institute Genomics Platform"/>
            <consortium name="The Broad Institute Genome Sequencing Center for Infectious Disease"/>
            <person name="Wu L."/>
            <person name="Ma J."/>
        </authorList>
    </citation>
    <scope>NUCLEOTIDE SEQUENCE [LARGE SCALE GENOMIC DNA]</scope>
    <source>
        <strain evidence="11">JCM 16702</strain>
    </source>
</reference>
<dbReference type="PANTHER" id="PTHR23517">
    <property type="entry name" value="RESISTANCE PROTEIN MDTM, PUTATIVE-RELATED-RELATED"/>
    <property type="match status" value="1"/>
</dbReference>
<keyword evidence="11" id="KW-1185">Reference proteome</keyword>
<dbReference type="Pfam" id="PF07690">
    <property type="entry name" value="MFS_1"/>
    <property type="match status" value="1"/>
</dbReference>
<feature type="transmembrane region" description="Helical" evidence="8">
    <location>
        <begin position="43"/>
        <end position="64"/>
    </location>
</feature>
<name>A0ABP7VLB2_9ACTN</name>
<feature type="transmembrane region" description="Helical" evidence="8">
    <location>
        <begin position="108"/>
        <end position="127"/>
    </location>
</feature>
<organism evidence="10 11">
    <name type="scientific">Actinomadura miaoliensis</name>
    <dbReference type="NCBI Taxonomy" id="430685"/>
    <lineage>
        <taxon>Bacteria</taxon>
        <taxon>Bacillati</taxon>
        <taxon>Actinomycetota</taxon>
        <taxon>Actinomycetes</taxon>
        <taxon>Streptosporangiales</taxon>
        <taxon>Thermomonosporaceae</taxon>
        <taxon>Actinomadura</taxon>
    </lineage>
</organism>
<accession>A0ABP7VLB2</accession>